<protein>
    <submittedName>
        <fullName evidence="2">Uncharacterized protein</fullName>
    </submittedName>
</protein>
<evidence type="ECO:0000313" key="3">
    <source>
        <dbReference type="Proteomes" id="UP000286415"/>
    </source>
</evidence>
<feature type="region of interest" description="Disordered" evidence="1">
    <location>
        <begin position="125"/>
        <end position="150"/>
    </location>
</feature>
<sequence>MWSTLASDLRTSSSTSIVQKKQGNPPTAGRSTRTSFTKANSNKIPNSVVKSFHRSLHPFMSCERKSAGLHEVHTKILIVGALLGPSTAYHVFLTPGTKLSALVRKSKIGYRNRLAQIILDLTADAHGRTPPHSREPIHNRGADFPPTNVHRQIMDPVSVGE</sequence>
<keyword evidence="3" id="KW-1185">Reference proteome</keyword>
<organism evidence="2 3">
    <name type="scientific">Clonorchis sinensis</name>
    <name type="common">Chinese liver fluke</name>
    <dbReference type="NCBI Taxonomy" id="79923"/>
    <lineage>
        <taxon>Eukaryota</taxon>
        <taxon>Metazoa</taxon>
        <taxon>Spiralia</taxon>
        <taxon>Lophotrochozoa</taxon>
        <taxon>Platyhelminthes</taxon>
        <taxon>Trematoda</taxon>
        <taxon>Digenea</taxon>
        <taxon>Opisthorchiida</taxon>
        <taxon>Opisthorchiata</taxon>
        <taxon>Opisthorchiidae</taxon>
        <taxon>Clonorchis</taxon>
    </lineage>
</organism>
<evidence type="ECO:0000256" key="1">
    <source>
        <dbReference type="SAM" id="MobiDB-lite"/>
    </source>
</evidence>
<reference evidence="2 3" key="2">
    <citation type="journal article" date="2021" name="Genomics">
        <title>High-quality reference genome for Clonorchis sinensis.</title>
        <authorList>
            <person name="Young N.D."/>
            <person name="Stroehlein A.J."/>
            <person name="Kinkar L."/>
            <person name="Wang T."/>
            <person name="Sohn W.M."/>
            <person name="Chang B.C.H."/>
            <person name="Kaur P."/>
            <person name="Weisz D."/>
            <person name="Dudchenko O."/>
            <person name="Aiden E.L."/>
            <person name="Korhonen P.K."/>
            <person name="Gasser R.B."/>
        </authorList>
    </citation>
    <scope>NUCLEOTIDE SEQUENCE [LARGE SCALE GENOMIC DNA]</scope>
    <source>
        <strain evidence="2">Cs-k2</strain>
    </source>
</reference>
<dbReference type="InParanoid" id="A0A3R7DML4"/>
<gene>
    <name evidence="2" type="ORF">CSKR_111076</name>
</gene>
<name>A0A3R7DML4_CLOSI</name>
<feature type="region of interest" description="Disordered" evidence="1">
    <location>
        <begin position="1"/>
        <end position="42"/>
    </location>
</feature>
<feature type="compositionally biased region" description="Basic and acidic residues" evidence="1">
    <location>
        <begin position="125"/>
        <end position="141"/>
    </location>
</feature>
<dbReference type="AlphaFoldDB" id="A0A3R7DML4"/>
<dbReference type="EMBL" id="NIRI02000005">
    <property type="protein sequence ID" value="KAG5454774.1"/>
    <property type="molecule type" value="Genomic_DNA"/>
</dbReference>
<dbReference type="Proteomes" id="UP000286415">
    <property type="component" value="Unassembled WGS sequence"/>
</dbReference>
<accession>A0A3R7DML4</accession>
<proteinExistence type="predicted"/>
<evidence type="ECO:0000313" key="2">
    <source>
        <dbReference type="EMBL" id="KAG5454774.1"/>
    </source>
</evidence>
<comment type="caution">
    <text evidence="2">The sequence shown here is derived from an EMBL/GenBank/DDBJ whole genome shotgun (WGS) entry which is preliminary data.</text>
</comment>
<reference evidence="2 3" key="1">
    <citation type="journal article" date="2018" name="Biotechnol. Adv.">
        <title>Improved genomic resources and new bioinformatic workflow for the carcinogenic parasite Clonorchis sinensis: Biotechnological implications.</title>
        <authorList>
            <person name="Wang D."/>
            <person name="Korhonen P.K."/>
            <person name="Gasser R.B."/>
            <person name="Young N.D."/>
        </authorList>
    </citation>
    <scope>NUCLEOTIDE SEQUENCE [LARGE SCALE GENOMIC DNA]</scope>
    <source>
        <strain evidence="2">Cs-k2</strain>
    </source>
</reference>